<keyword evidence="2" id="KW-0813">Transport</keyword>
<feature type="transmembrane region" description="Helical" evidence="8">
    <location>
        <begin position="296"/>
        <end position="318"/>
    </location>
</feature>
<gene>
    <name evidence="9" type="ORF">SAMN05445060_3371</name>
</gene>
<evidence type="ECO:0000256" key="3">
    <source>
        <dbReference type="ARBA" id="ARBA00022475"/>
    </source>
</evidence>
<keyword evidence="10" id="KW-1185">Reference proteome</keyword>
<keyword evidence="4 8" id="KW-0812">Transmembrane</keyword>
<feature type="transmembrane region" description="Helical" evidence="8">
    <location>
        <begin position="20"/>
        <end position="39"/>
    </location>
</feature>
<dbReference type="Proteomes" id="UP000186218">
    <property type="component" value="Unassembled WGS sequence"/>
</dbReference>
<dbReference type="AlphaFoldDB" id="A0A1N7H1L0"/>
<reference evidence="9 10" key="1">
    <citation type="submission" date="2017-01" db="EMBL/GenBank/DDBJ databases">
        <authorList>
            <person name="Mah S.A."/>
            <person name="Swanson W.J."/>
            <person name="Moy G.W."/>
            <person name="Vacquier V.D."/>
        </authorList>
    </citation>
    <scope>NUCLEOTIDE SEQUENCE [LARGE SCALE GENOMIC DNA]</scope>
    <source>
        <strain evidence="9 10">CPCC 203464</strain>
    </source>
</reference>
<organism evidence="9 10">
    <name type="scientific">Williamsia sterculiae</name>
    <dbReference type="NCBI Taxonomy" id="1344003"/>
    <lineage>
        <taxon>Bacteria</taxon>
        <taxon>Bacillati</taxon>
        <taxon>Actinomycetota</taxon>
        <taxon>Actinomycetes</taxon>
        <taxon>Mycobacteriales</taxon>
        <taxon>Nocardiaceae</taxon>
        <taxon>Williamsia</taxon>
    </lineage>
</organism>
<evidence type="ECO:0000256" key="8">
    <source>
        <dbReference type="SAM" id="Phobius"/>
    </source>
</evidence>
<name>A0A1N7H1L0_9NOCA</name>
<evidence type="ECO:0000256" key="2">
    <source>
        <dbReference type="ARBA" id="ARBA00022448"/>
    </source>
</evidence>
<evidence type="ECO:0000256" key="5">
    <source>
        <dbReference type="ARBA" id="ARBA00022989"/>
    </source>
</evidence>
<feature type="transmembrane region" description="Helical" evidence="8">
    <location>
        <begin position="45"/>
        <end position="64"/>
    </location>
</feature>
<feature type="transmembrane region" description="Helical" evidence="8">
    <location>
        <begin position="256"/>
        <end position="276"/>
    </location>
</feature>
<accession>A0A1N7H1L0</accession>
<comment type="similarity">
    <text evidence="7">Belongs to the GntP permease family.</text>
</comment>
<feature type="transmembrane region" description="Helical" evidence="8">
    <location>
        <begin position="166"/>
        <end position="184"/>
    </location>
</feature>
<dbReference type="GO" id="GO:0015128">
    <property type="term" value="F:gluconate transmembrane transporter activity"/>
    <property type="evidence" value="ECO:0007669"/>
    <property type="project" value="InterPro"/>
</dbReference>
<evidence type="ECO:0000256" key="1">
    <source>
        <dbReference type="ARBA" id="ARBA00004651"/>
    </source>
</evidence>
<feature type="transmembrane region" description="Helical" evidence="8">
    <location>
        <begin position="126"/>
        <end position="159"/>
    </location>
</feature>
<evidence type="ECO:0000256" key="4">
    <source>
        <dbReference type="ARBA" id="ARBA00022692"/>
    </source>
</evidence>
<evidence type="ECO:0000256" key="6">
    <source>
        <dbReference type="ARBA" id="ARBA00023136"/>
    </source>
</evidence>
<dbReference type="EMBL" id="FTNT01000011">
    <property type="protein sequence ID" value="SIS18706.1"/>
    <property type="molecule type" value="Genomic_DNA"/>
</dbReference>
<feature type="transmembrane region" description="Helical" evidence="8">
    <location>
        <begin position="449"/>
        <end position="470"/>
    </location>
</feature>
<feature type="transmembrane region" description="Helical" evidence="8">
    <location>
        <begin position="84"/>
        <end position="106"/>
    </location>
</feature>
<protein>
    <submittedName>
        <fullName evidence="9">Gluconate:H+ symporter, GntP family</fullName>
    </submittedName>
</protein>
<feature type="transmembrane region" description="Helical" evidence="8">
    <location>
        <begin position="372"/>
        <end position="400"/>
    </location>
</feature>
<dbReference type="NCBIfam" id="TIGR00791">
    <property type="entry name" value="gntP"/>
    <property type="match status" value="1"/>
</dbReference>
<comment type="subcellular location">
    <subcellularLocation>
        <location evidence="1">Cell membrane</location>
        <topology evidence="1">Multi-pass membrane protein</topology>
    </subcellularLocation>
</comment>
<dbReference type="PANTHER" id="PTHR30354:SF22">
    <property type="entry name" value="HIGH-AFFINITY GLUCONATE TRANSPORTER"/>
    <property type="match status" value="1"/>
</dbReference>
<feature type="transmembrane region" description="Helical" evidence="8">
    <location>
        <begin position="330"/>
        <end position="352"/>
    </location>
</feature>
<dbReference type="Pfam" id="PF02447">
    <property type="entry name" value="GntP_permease"/>
    <property type="match status" value="1"/>
</dbReference>
<dbReference type="STRING" id="1344003.SAMN05445060_3371"/>
<feature type="transmembrane region" description="Helical" evidence="8">
    <location>
        <begin position="412"/>
        <end position="429"/>
    </location>
</feature>
<evidence type="ECO:0000313" key="10">
    <source>
        <dbReference type="Proteomes" id="UP000186218"/>
    </source>
</evidence>
<keyword evidence="3" id="KW-1003">Cell membrane</keyword>
<evidence type="ECO:0000256" key="7">
    <source>
        <dbReference type="ARBA" id="ARBA00049663"/>
    </source>
</evidence>
<dbReference type="PIRSF" id="PIRSF002746">
    <property type="entry name" value="Gluconate_transporter"/>
    <property type="match status" value="1"/>
</dbReference>
<keyword evidence="5 8" id="KW-1133">Transmembrane helix</keyword>
<dbReference type="PANTHER" id="PTHR30354">
    <property type="entry name" value="GNT FAMILY GLUCONATE TRANSPORTER"/>
    <property type="match status" value="1"/>
</dbReference>
<evidence type="ECO:0000313" key="9">
    <source>
        <dbReference type="EMBL" id="SIS18706.1"/>
    </source>
</evidence>
<dbReference type="InterPro" id="IPR003474">
    <property type="entry name" value="Glcn_transporter"/>
</dbReference>
<keyword evidence="6 8" id="KW-0472">Membrane</keyword>
<dbReference type="GO" id="GO:0005886">
    <property type="term" value="C:plasma membrane"/>
    <property type="evidence" value="ECO:0007669"/>
    <property type="project" value="UniProtKB-SubCell"/>
</dbReference>
<proteinExistence type="inferred from homology"/>
<feature type="transmembrane region" description="Helical" evidence="8">
    <location>
        <begin position="204"/>
        <end position="223"/>
    </location>
</feature>
<sequence>MIARALAAESTLPAPIASDAVLAVSAVAGIVVIVVLILWLKVHPFISLLLGAALVGLIAGMPLVKTDATPENGKVLLDSISKGFGDTMASVGILVALGAIFAKLLADSGGADRLVATIVDRASRRTLPWAMALVGAVIGLPMFFEIGLVLLMPVICLVAKRAQMSLISIAIPTLAGLSAMHGLVPPHPGPLLAVDYLKADLGTTLMFGVIVAIPTTILAGPLFGRVAARWVDVPTPDRFDRRADDATGSTDKRPGFAVTLATVLLPIVLMMAKAIVDVAIADDTSPVRETFDVIGSPIVALLIATLVAMFTFGVGSGMNAKQISTAAEQSLPGIAGIVLIVAAGGAFKQVLVDTGIGTMLGEVAAKGSIPPVLLAWVLAMLIRVAAGSATIATITASTLMTGVVADLGTTETALVVLAVGAGSLFFSHVNDAGFWLVKEFFGLSVPQTIKSWSLMETVLSVGALVVILLIDLVV</sequence>